<organism evidence="1 2">
    <name type="scientific">Methylomonas koyamae</name>
    <dbReference type="NCBI Taxonomy" id="702114"/>
    <lineage>
        <taxon>Bacteria</taxon>
        <taxon>Pseudomonadati</taxon>
        <taxon>Pseudomonadota</taxon>
        <taxon>Gammaproteobacteria</taxon>
        <taxon>Methylococcales</taxon>
        <taxon>Methylococcaceae</taxon>
        <taxon>Methylomonas</taxon>
    </lineage>
</organism>
<dbReference type="AlphaFoldDB" id="A0A177NHH6"/>
<gene>
    <name evidence="1" type="ORF">A1355_08145</name>
</gene>
<accession>A0A177NHH6</accession>
<dbReference type="OrthoDB" id="5573537at2"/>
<name>A0A177NHH6_9GAMM</name>
<dbReference type="RefSeq" id="WP_064029614.1">
    <property type="nucleotide sequence ID" value="NZ_LUUK01000178.1"/>
</dbReference>
<evidence type="ECO:0000313" key="1">
    <source>
        <dbReference type="EMBL" id="OAI17341.1"/>
    </source>
</evidence>
<comment type="caution">
    <text evidence="1">The sequence shown here is derived from an EMBL/GenBank/DDBJ whole genome shotgun (WGS) entry which is preliminary data.</text>
</comment>
<protein>
    <submittedName>
        <fullName evidence="1">Uncharacterized protein</fullName>
    </submittedName>
</protein>
<reference evidence="2" key="1">
    <citation type="submission" date="2016-03" db="EMBL/GenBank/DDBJ databases">
        <authorList>
            <person name="Heylen K."/>
            <person name="De Vos P."/>
            <person name="Vekeman B."/>
        </authorList>
    </citation>
    <scope>NUCLEOTIDE SEQUENCE [LARGE SCALE GENOMIC DNA]</scope>
    <source>
        <strain evidence="2">R-45383</strain>
    </source>
</reference>
<keyword evidence="2" id="KW-1185">Reference proteome</keyword>
<dbReference type="Proteomes" id="UP000077628">
    <property type="component" value="Unassembled WGS sequence"/>
</dbReference>
<evidence type="ECO:0000313" key="2">
    <source>
        <dbReference type="Proteomes" id="UP000077628"/>
    </source>
</evidence>
<dbReference type="EMBL" id="LUUK01000178">
    <property type="protein sequence ID" value="OAI17341.1"/>
    <property type="molecule type" value="Genomic_DNA"/>
</dbReference>
<dbReference type="STRING" id="702114.A1355_08145"/>
<sequence>MSDLEALAPREDAPGRGCNTGSQTAIIRAASALAGLWLAAGCAATSPKQAADSGVAPVSVLVVPLQAPPLEVWPDLIEQRQPAYRQIRHQALDFPVHLAAFRLPGGILTSGALTGDDAIASPGPDWSPLPALAERAALTLCARGVYASVAGAIAALPLAPETADPARWRAAIQAWYAAPAAVYPVGVADKVLELGMLGWRTFDDQLSLRLLWKWIDPASGRVTGRGNAERTLVDPQARASLTVDGAAFKSATLKLGGALLDDGLPTGSAGRQ</sequence>
<proteinExistence type="predicted"/>